<evidence type="ECO:0000256" key="2">
    <source>
        <dbReference type="ARBA" id="ARBA00013060"/>
    </source>
</evidence>
<dbReference type="EC" id="1.8.5.1" evidence="1"/>
<dbReference type="InterPro" id="IPR036249">
    <property type="entry name" value="Thioredoxin-like_sf"/>
</dbReference>
<dbReference type="PANTHER" id="PTHR43968:SF6">
    <property type="entry name" value="GLUTATHIONE S-TRANSFERASE OMEGA"/>
    <property type="match status" value="1"/>
</dbReference>
<dbReference type="OrthoDB" id="9781431at2"/>
<dbReference type="InterPro" id="IPR005442">
    <property type="entry name" value="GST_omega"/>
</dbReference>
<keyword evidence="11" id="KW-1185">Reference proteome</keyword>
<sequence>MAVAASRRAVMTLFSDPVCPYCHRVRMVLAEKGIAVDVVDVDAHDLPDEVMDFNPYGTVPTFVDRDLRLYESRIIMEYLDERFPHPPLLPVDPVSRASARLFMYRIDHDWYSLMGRILKGSGDDVVQARKELRESLIVSAPIFAAHTFFMSDEFSLVDCCVAPLLWRLPVLGIELPPQADAINVYKKRIFAWDAFRQSLTEAEKEMIADLKR</sequence>
<dbReference type="GO" id="GO:0004364">
    <property type="term" value="F:glutathione transferase activity"/>
    <property type="evidence" value="ECO:0007669"/>
    <property type="project" value="InterPro"/>
</dbReference>
<dbReference type="Pfam" id="PF00043">
    <property type="entry name" value="GST_C"/>
    <property type="match status" value="1"/>
</dbReference>
<dbReference type="InterPro" id="IPR036282">
    <property type="entry name" value="Glutathione-S-Trfase_C_sf"/>
</dbReference>
<comment type="catalytic activity">
    <reaction evidence="7">
        <text>L-dehydroascorbate + 2 glutathione = glutathione disulfide + L-ascorbate</text>
        <dbReference type="Rhea" id="RHEA:24424"/>
        <dbReference type="ChEBI" id="CHEBI:38290"/>
        <dbReference type="ChEBI" id="CHEBI:57925"/>
        <dbReference type="ChEBI" id="CHEBI:58297"/>
        <dbReference type="ChEBI" id="CHEBI:58539"/>
        <dbReference type="EC" id="1.8.5.1"/>
    </reaction>
</comment>
<name>I3YF25_THIV6</name>
<dbReference type="Gene3D" id="3.40.30.10">
    <property type="entry name" value="Glutaredoxin"/>
    <property type="match status" value="1"/>
</dbReference>
<feature type="domain" description="GST C-terminal" evidence="9">
    <location>
        <begin position="92"/>
        <end position="210"/>
    </location>
</feature>
<dbReference type="PROSITE" id="PS00195">
    <property type="entry name" value="GLUTAREDOXIN_1"/>
    <property type="match status" value="1"/>
</dbReference>
<dbReference type="InterPro" id="IPR004046">
    <property type="entry name" value="GST_C"/>
</dbReference>
<evidence type="ECO:0000256" key="1">
    <source>
        <dbReference type="ARBA" id="ARBA00012436"/>
    </source>
</evidence>
<reference evidence="10 11" key="1">
    <citation type="submission" date="2012-06" db="EMBL/GenBank/DDBJ databases">
        <title>Complete sequence of Thiocystis violascens DSM 198.</title>
        <authorList>
            <consortium name="US DOE Joint Genome Institute"/>
            <person name="Lucas S."/>
            <person name="Han J."/>
            <person name="Lapidus A."/>
            <person name="Cheng J.-F."/>
            <person name="Goodwin L."/>
            <person name="Pitluck S."/>
            <person name="Peters L."/>
            <person name="Ovchinnikova G."/>
            <person name="Teshima H."/>
            <person name="Detter J.C."/>
            <person name="Han C."/>
            <person name="Tapia R."/>
            <person name="Land M."/>
            <person name="Hauser L."/>
            <person name="Kyrpides N."/>
            <person name="Ivanova N."/>
            <person name="Pagani I."/>
            <person name="Vogl K."/>
            <person name="Liu Z."/>
            <person name="Frigaard N.-U."/>
            <person name="Bryant D."/>
            <person name="Woyke T."/>
        </authorList>
    </citation>
    <scope>NUCLEOTIDE SEQUENCE [LARGE SCALE GENOMIC DNA]</scope>
    <source>
        <strain evidence="11">ATCC 17096 / DSM 198 / 6111</strain>
    </source>
</reference>
<dbReference type="Pfam" id="PF13417">
    <property type="entry name" value="GST_N_3"/>
    <property type="match status" value="1"/>
</dbReference>
<dbReference type="SUPFAM" id="SSF52833">
    <property type="entry name" value="Thioredoxin-like"/>
    <property type="match status" value="1"/>
</dbReference>
<dbReference type="SUPFAM" id="SSF47616">
    <property type="entry name" value="GST C-terminal domain-like"/>
    <property type="match status" value="1"/>
</dbReference>
<keyword evidence="3" id="KW-0560">Oxidoreductase</keyword>
<dbReference type="PROSITE" id="PS50405">
    <property type="entry name" value="GST_CTER"/>
    <property type="match status" value="1"/>
</dbReference>
<evidence type="ECO:0000259" key="8">
    <source>
        <dbReference type="PROSITE" id="PS50404"/>
    </source>
</evidence>
<dbReference type="HOGENOM" id="CLU_011226_9_3_6"/>
<dbReference type="PRINTS" id="PR01625">
    <property type="entry name" value="GSTRNSFRASEO"/>
</dbReference>
<evidence type="ECO:0000256" key="7">
    <source>
        <dbReference type="ARBA" id="ARBA00049544"/>
    </source>
</evidence>
<dbReference type="SFLD" id="SFLDS00019">
    <property type="entry name" value="Glutathione_Transferase_(cytos"/>
    <property type="match status" value="1"/>
</dbReference>
<evidence type="ECO:0000313" key="11">
    <source>
        <dbReference type="Proteomes" id="UP000006062"/>
    </source>
</evidence>
<dbReference type="KEGG" id="tvi:Thivi_3747"/>
<evidence type="ECO:0000259" key="9">
    <source>
        <dbReference type="PROSITE" id="PS50405"/>
    </source>
</evidence>
<evidence type="ECO:0000256" key="6">
    <source>
        <dbReference type="ARBA" id="ARBA00048353"/>
    </source>
</evidence>
<dbReference type="InterPro" id="IPR011767">
    <property type="entry name" value="GLR_AS"/>
</dbReference>
<dbReference type="STRING" id="765911.Thivi_3747"/>
<gene>
    <name evidence="10" type="ordered locus">Thivi_3747</name>
</gene>
<dbReference type="GO" id="GO:0005737">
    <property type="term" value="C:cytoplasm"/>
    <property type="evidence" value="ECO:0007669"/>
    <property type="project" value="InterPro"/>
</dbReference>
<evidence type="ECO:0000256" key="4">
    <source>
        <dbReference type="ARBA" id="ARBA00032186"/>
    </source>
</evidence>
<dbReference type="InterPro" id="IPR010987">
    <property type="entry name" value="Glutathione-S-Trfase_C-like"/>
</dbReference>
<dbReference type="GO" id="GO:0050610">
    <property type="term" value="F:methylarsonate reductase activity"/>
    <property type="evidence" value="ECO:0007669"/>
    <property type="project" value="UniProtKB-EC"/>
</dbReference>
<dbReference type="SFLD" id="SFLDG00358">
    <property type="entry name" value="Main_(cytGST)"/>
    <property type="match status" value="1"/>
</dbReference>
<keyword evidence="10" id="KW-0808">Transferase</keyword>
<evidence type="ECO:0000313" key="10">
    <source>
        <dbReference type="EMBL" id="AFL75593.1"/>
    </source>
</evidence>
<dbReference type="Gene3D" id="1.20.1050.10">
    <property type="match status" value="1"/>
</dbReference>
<dbReference type="CDD" id="cd03186">
    <property type="entry name" value="GST_C_SspA"/>
    <property type="match status" value="1"/>
</dbReference>
<dbReference type="InterPro" id="IPR040079">
    <property type="entry name" value="Glutathione_S-Trfase"/>
</dbReference>
<evidence type="ECO:0000256" key="3">
    <source>
        <dbReference type="ARBA" id="ARBA00023002"/>
    </source>
</evidence>
<dbReference type="PROSITE" id="PS50404">
    <property type="entry name" value="GST_NTER"/>
    <property type="match status" value="1"/>
</dbReference>
<dbReference type="RefSeq" id="WP_014779985.1">
    <property type="nucleotide sequence ID" value="NC_018012.1"/>
</dbReference>
<dbReference type="EMBL" id="CP003154">
    <property type="protein sequence ID" value="AFL75593.1"/>
    <property type="molecule type" value="Genomic_DNA"/>
</dbReference>
<dbReference type="Proteomes" id="UP000006062">
    <property type="component" value="Chromosome"/>
</dbReference>
<comment type="catalytic activity">
    <reaction evidence="6">
        <text>methylarsonate + 2 glutathione + H(+) = methylarsonous acid + glutathione disulfide + H2O</text>
        <dbReference type="Rhea" id="RHEA:15969"/>
        <dbReference type="ChEBI" id="CHEBI:15377"/>
        <dbReference type="ChEBI" id="CHEBI:15378"/>
        <dbReference type="ChEBI" id="CHEBI:17826"/>
        <dbReference type="ChEBI" id="CHEBI:33409"/>
        <dbReference type="ChEBI" id="CHEBI:57925"/>
        <dbReference type="ChEBI" id="CHEBI:58297"/>
        <dbReference type="EC" id="1.20.4.2"/>
    </reaction>
</comment>
<protein>
    <recommendedName>
        <fullName evidence="4">Glutathione-dependent dehydroascorbate reductase</fullName>
        <ecNumber evidence="2">1.20.4.2</ecNumber>
        <ecNumber evidence="1">1.8.5.1</ecNumber>
    </recommendedName>
    <alternativeName>
        <fullName evidence="5">Monomethylarsonic acid reductase</fullName>
    </alternativeName>
</protein>
<dbReference type="GO" id="GO:0045174">
    <property type="term" value="F:glutathione dehydrogenase (ascorbate) activity"/>
    <property type="evidence" value="ECO:0007669"/>
    <property type="project" value="UniProtKB-EC"/>
</dbReference>
<dbReference type="InterPro" id="IPR034342">
    <property type="entry name" value="SspA_C"/>
</dbReference>
<proteinExistence type="predicted"/>
<dbReference type="InterPro" id="IPR050983">
    <property type="entry name" value="GST_Omega/HSP26"/>
</dbReference>
<dbReference type="PROSITE" id="PS51354">
    <property type="entry name" value="GLUTAREDOXIN_2"/>
    <property type="match status" value="1"/>
</dbReference>
<dbReference type="InterPro" id="IPR004045">
    <property type="entry name" value="Glutathione_S-Trfase_N"/>
</dbReference>
<dbReference type="AlphaFoldDB" id="I3YF25"/>
<dbReference type="PANTHER" id="PTHR43968">
    <property type="match status" value="1"/>
</dbReference>
<accession>I3YF25</accession>
<feature type="domain" description="GST N-terminal" evidence="8">
    <location>
        <begin position="9"/>
        <end position="87"/>
    </location>
</feature>
<organism evidence="10 11">
    <name type="scientific">Thiocystis violascens (strain ATCC 17096 / DSM 198 / 6111)</name>
    <name type="common">Chromatium violascens</name>
    <dbReference type="NCBI Taxonomy" id="765911"/>
    <lineage>
        <taxon>Bacteria</taxon>
        <taxon>Pseudomonadati</taxon>
        <taxon>Pseudomonadota</taxon>
        <taxon>Gammaproteobacteria</taxon>
        <taxon>Chromatiales</taxon>
        <taxon>Chromatiaceae</taxon>
        <taxon>Thiocystis</taxon>
    </lineage>
</organism>
<dbReference type="EC" id="1.20.4.2" evidence="2"/>
<evidence type="ECO:0000256" key="5">
    <source>
        <dbReference type="ARBA" id="ARBA00032681"/>
    </source>
</evidence>
<dbReference type="eggNOG" id="COG0625">
    <property type="taxonomic scope" value="Bacteria"/>
</dbReference>